<evidence type="ECO:0000256" key="3">
    <source>
        <dbReference type="ARBA" id="ARBA00022801"/>
    </source>
</evidence>
<dbReference type="SUPFAM" id="SSF54111">
    <property type="entry name" value="Urease, gamma-subunit"/>
    <property type="match status" value="1"/>
</dbReference>
<feature type="compositionally biased region" description="Basic and acidic residues" evidence="5">
    <location>
        <begin position="98"/>
        <end position="107"/>
    </location>
</feature>
<dbReference type="Proteomes" id="UP000245469">
    <property type="component" value="Unassembled WGS sequence"/>
</dbReference>
<dbReference type="NCBIfam" id="TIGR00193">
    <property type="entry name" value="urease_gam"/>
    <property type="match status" value="1"/>
</dbReference>
<evidence type="ECO:0000256" key="1">
    <source>
        <dbReference type="ARBA" id="ARBA00004897"/>
    </source>
</evidence>
<dbReference type="Pfam" id="PF00547">
    <property type="entry name" value="Urease_gamma"/>
    <property type="match status" value="1"/>
</dbReference>
<dbReference type="CDD" id="cd00390">
    <property type="entry name" value="Urease_gamma"/>
    <property type="match status" value="1"/>
</dbReference>
<dbReference type="GO" id="GO:0035550">
    <property type="term" value="C:urease complex"/>
    <property type="evidence" value="ECO:0007669"/>
    <property type="project" value="InterPro"/>
</dbReference>
<dbReference type="Pfam" id="PF00699">
    <property type="entry name" value="Urease_beta"/>
    <property type="match status" value="1"/>
</dbReference>
<name>A0A316A8D5_9ACTN</name>
<evidence type="ECO:0000256" key="2">
    <source>
        <dbReference type="ARBA" id="ARBA00012934"/>
    </source>
</evidence>
<keyword evidence="7" id="KW-1185">Reference proteome</keyword>
<dbReference type="OrthoDB" id="9797217at2"/>
<feature type="region of interest" description="Disordered" evidence="5">
    <location>
        <begin position="97"/>
        <end position="125"/>
    </location>
</feature>
<gene>
    <name evidence="6" type="ORF">BXY45_10893</name>
</gene>
<dbReference type="UniPathway" id="UPA00258">
    <property type="reaction ID" value="UER00370"/>
</dbReference>
<dbReference type="InterPro" id="IPR036461">
    <property type="entry name" value="Urease_betasu_sf"/>
</dbReference>
<dbReference type="RefSeq" id="WP_109773870.1">
    <property type="nucleotide sequence ID" value="NZ_QGDQ01000008.1"/>
</dbReference>
<dbReference type="CDD" id="cd00407">
    <property type="entry name" value="Urease_beta"/>
    <property type="match status" value="1"/>
</dbReference>
<comment type="catalytic activity">
    <reaction evidence="4">
        <text>urea + 2 H2O + H(+) = hydrogencarbonate + 2 NH4(+)</text>
        <dbReference type="Rhea" id="RHEA:20557"/>
        <dbReference type="ChEBI" id="CHEBI:15377"/>
        <dbReference type="ChEBI" id="CHEBI:15378"/>
        <dbReference type="ChEBI" id="CHEBI:16199"/>
        <dbReference type="ChEBI" id="CHEBI:17544"/>
        <dbReference type="ChEBI" id="CHEBI:28938"/>
        <dbReference type="EC" id="3.5.1.5"/>
    </reaction>
</comment>
<dbReference type="AlphaFoldDB" id="A0A316A8D5"/>
<dbReference type="GO" id="GO:0043419">
    <property type="term" value="P:urea catabolic process"/>
    <property type="evidence" value="ECO:0007669"/>
    <property type="project" value="UniProtKB-UniPathway"/>
</dbReference>
<evidence type="ECO:0000313" key="6">
    <source>
        <dbReference type="EMBL" id="PWJ54186.1"/>
    </source>
</evidence>
<comment type="pathway">
    <text evidence="1">Nitrogen metabolism; urea degradation; CO(2) and NH(3) from urea (urease route): step 1/1.</text>
</comment>
<organism evidence="6 7">
    <name type="scientific">Quadrisphaera granulorum</name>
    <dbReference type="NCBI Taxonomy" id="317664"/>
    <lineage>
        <taxon>Bacteria</taxon>
        <taxon>Bacillati</taxon>
        <taxon>Actinomycetota</taxon>
        <taxon>Actinomycetes</taxon>
        <taxon>Kineosporiales</taxon>
        <taxon>Kineosporiaceae</taxon>
        <taxon>Quadrisphaera</taxon>
    </lineage>
</organism>
<dbReference type="GO" id="GO:0016151">
    <property type="term" value="F:nickel cation binding"/>
    <property type="evidence" value="ECO:0007669"/>
    <property type="project" value="InterPro"/>
</dbReference>
<comment type="caution">
    <text evidence="6">The sequence shown here is derived from an EMBL/GenBank/DDBJ whole genome shotgun (WGS) entry which is preliminary data.</text>
</comment>
<accession>A0A316A8D5</accession>
<dbReference type="InterPro" id="IPR002026">
    <property type="entry name" value="Urease_gamma/gamma-beta_su"/>
</dbReference>
<dbReference type="InterPro" id="IPR002019">
    <property type="entry name" value="Urease_beta-like"/>
</dbReference>
<evidence type="ECO:0000313" key="7">
    <source>
        <dbReference type="Proteomes" id="UP000245469"/>
    </source>
</evidence>
<dbReference type="InterPro" id="IPR050069">
    <property type="entry name" value="Urease_subunit"/>
</dbReference>
<feature type="compositionally biased region" description="Low complexity" evidence="5">
    <location>
        <begin position="254"/>
        <end position="275"/>
    </location>
</feature>
<dbReference type="PANTHER" id="PTHR33569">
    <property type="entry name" value="UREASE"/>
    <property type="match status" value="1"/>
</dbReference>
<dbReference type="GO" id="GO:0009039">
    <property type="term" value="F:urease activity"/>
    <property type="evidence" value="ECO:0007669"/>
    <property type="project" value="UniProtKB-EC"/>
</dbReference>
<dbReference type="InterPro" id="IPR036463">
    <property type="entry name" value="Urease_gamma_sf"/>
</dbReference>
<dbReference type="EMBL" id="QGDQ01000008">
    <property type="protein sequence ID" value="PWJ54186.1"/>
    <property type="molecule type" value="Genomic_DNA"/>
</dbReference>
<sequence>MTLTPRDLDRLTVFSLAELARRRRGRGTLLGQVEAVGLICDEMHEAARDGASYEEVTELGSRCVTTADVMPGVAEMVPIIYLEVSFADGTKLVTVRRPIREPAEPARPESAGSGTTSPDTTGTVPISPLDGPVGQVLPAAGTLQSPQAPTREVEVTNTSAWPVVITSHFHFFEANKQLAFDREKAFGLHLDIPAGASARFEPGETKLVRLTPYRGDRAVFGFNDLTNCVLGDGEELEAQRVAALERARSQGYLDTAATAHTDSTDSTDSAEGSRP</sequence>
<feature type="compositionally biased region" description="Low complexity" evidence="5">
    <location>
        <begin position="108"/>
        <end position="123"/>
    </location>
</feature>
<keyword evidence="3" id="KW-0378">Hydrolase</keyword>
<dbReference type="Gene3D" id="2.10.150.10">
    <property type="entry name" value="Urease, beta subunit"/>
    <property type="match status" value="1"/>
</dbReference>
<evidence type="ECO:0000256" key="4">
    <source>
        <dbReference type="ARBA" id="ARBA00047778"/>
    </source>
</evidence>
<dbReference type="Gene3D" id="3.30.280.10">
    <property type="entry name" value="Urease, gamma-like subunit"/>
    <property type="match status" value="1"/>
</dbReference>
<evidence type="ECO:0000256" key="5">
    <source>
        <dbReference type="SAM" id="MobiDB-lite"/>
    </source>
</evidence>
<dbReference type="NCBIfam" id="TIGR00192">
    <property type="entry name" value="urease_beta"/>
    <property type="match status" value="1"/>
</dbReference>
<dbReference type="PANTHER" id="PTHR33569:SF1">
    <property type="entry name" value="UREASE"/>
    <property type="match status" value="1"/>
</dbReference>
<dbReference type="NCBIfam" id="NF009671">
    <property type="entry name" value="PRK13192.1"/>
    <property type="match status" value="1"/>
</dbReference>
<dbReference type="SUPFAM" id="SSF51278">
    <property type="entry name" value="Urease, beta-subunit"/>
    <property type="match status" value="1"/>
</dbReference>
<proteinExistence type="predicted"/>
<reference evidence="6 7" key="1">
    <citation type="submission" date="2018-03" db="EMBL/GenBank/DDBJ databases">
        <title>Genomic Encyclopedia of Archaeal and Bacterial Type Strains, Phase II (KMG-II): from individual species to whole genera.</title>
        <authorList>
            <person name="Goeker M."/>
        </authorList>
    </citation>
    <scope>NUCLEOTIDE SEQUENCE [LARGE SCALE GENOMIC DNA]</scope>
    <source>
        <strain evidence="6 7">DSM 44889</strain>
    </source>
</reference>
<protein>
    <recommendedName>
        <fullName evidence="2">urease</fullName>
        <ecNumber evidence="2">3.5.1.5</ecNumber>
    </recommendedName>
</protein>
<feature type="region of interest" description="Disordered" evidence="5">
    <location>
        <begin position="253"/>
        <end position="275"/>
    </location>
</feature>
<dbReference type="EC" id="3.5.1.5" evidence="2"/>